<sequence length="185" mass="20530">MSGVMIDDGGKDDVYMFASDHARADAQLVRAVPARLGETINGVNATQLNDQLTESLYQRLSAVTSHLIHSEIAKRATFCITNPEDDWNRAFNFSDNLDFLSNCILTTQGDLPQRLCTAAELKFYFTNFIGTATSPKTFLNPNRNCNLTAWVSGCEPGWACSAGFKQPVDFTDSDDEENQHHSKLQ</sequence>
<dbReference type="AlphaFoldDB" id="A0AAW2PTV0"/>
<proteinExistence type="predicted"/>
<reference evidence="1" key="2">
    <citation type="journal article" date="2024" name="Plant">
        <title>Genomic evolution and insights into agronomic trait innovations of Sesamum species.</title>
        <authorList>
            <person name="Miao H."/>
            <person name="Wang L."/>
            <person name="Qu L."/>
            <person name="Liu H."/>
            <person name="Sun Y."/>
            <person name="Le M."/>
            <person name="Wang Q."/>
            <person name="Wei S."/>
            <person name="Zheng Y."/>
            <person name="Lin W."/>
            <person name="Duan Y."/>
            <person name="Cao H."/>
            <person name="Xiong S."/>
            <person name="Wang X."/>
            <person name="Wei L."/>
            <person name="Li C."/>
            <person name="Ma Q."/>
            <person name="Ju M."/>
            <person name="Zhao R."/>
            <person name="Li G."/>
            <person name="Mu C."/>
            <person name="Tian Q."/>
            <person name="Mei H."/>
            <person name="Zhang T."/>
            <person name="Gao T."/>
            <person name="Zhang H."/>
        </authorList>
    </citation>
    <scope>NUCLEOTIDE SEQUENCE</scope>
    <source>
        <strain evidence="1">G01</strain>
    </source>
</reference>
<comment type="caution">
    <text evidence="1">The sequence shown here is derived from an EMBL/GenBank/DDBJ whole genome shotgun (WGS) entry which is preliminary data.</text>
</comment>
<dbReference type="EMBL" id="JACGWK010000004">
    <property type="protein sequence ID" value="KAL0358647.1"/>
    <property type="molecule type" value="Genomic_DNA"/>
</dbReference>
<protein>
    <submittedName>
        <fullName evidence="1">ABC transporter G family member 24</fullName>
    </submittedName>
</protein>
<accession>A0AAW2PTV0</accession>
<evidence type="ECO:0000313" key="1">
    <source>
        <dbReference type="EMBL" id="KAL0358647.1"/>
    </source>
</evidence>
<gene>
    <name evidence="1" type="ORF">Sangu_0714100</name>
</gene>
<name>A0AAW2PTV0_9LAMI</name>
<organism evidence="1">
    <name type="scientific">Sesamum angustifolium</name>
    <dbReference type="NCBI Taxonomy" id="2727405"/>
    <lineage>
        <taxon>Eukaryota</taxon>
        <taxon>Viridiplantae</taxon>
        <taxon>Streptophyta</taxon>
        <taxon>Embryophyta</taxon>
        <taxon>Tracheophyta</taxon>
        <taxon>Spermatophyta</taxon>
        <taxon>Magnoliopsida</taxon>
        <taxon>eudicotyledons</taxon>
        <taxon>Gunneridae</taxon>
        <taxon>Pentapetalae</taxon>
        <taxon>asterids</taxon>
        <taxon>lamiids</taxon>
        <taxon>Lamiales</taxon>
        <taxon>Pedaliaceae</taxon>
        <taxon>Sesamum</taxon>
    </lineage>
</organism>
<reference evidence="1" key="1">
    <citation type="submission" date="2020-06" db="EMBL/GenBank/DDBJ databases">
        <authorList>
            <person name="Li T."/>
            <person name="Hu X."/>
            <person name="Zhang T."/>
            <person name="Song X."/>
            <person name="Zhang H."/>
            <person name="Dai N."/>
            <person name="Sheng W."/>
            <person name="Hou X."/>
            <person name="Wei L."/>
        </authorList>
    </citation>
    <scope>NUCLEOTIDE SEQUENCE</scope>
    <source>
        <strain evidence="1">G01</strain>
        <tissue evidence="1">Leaf</tissue>
    </source>
</reference>